<dbReference type="SUPFAM" id="SSF56219">
    <property type="entry name" value="DNase I-like"/>
    <property type="match status" value="1"/>
</dbReference>
<dbReference type="GO" id="GO:0003824">
    <property type="term" value="F:catalytic activity"/>
    <property type="evidence" value="ECO:0007669"/>
    <property type="project" value="InterPro"/>
</dbReference>
<evidence type="ECO:0000259" key="2">
    <source>
        <dbReference type="PROSITE" id="PS50878"/>
    </source>
</evidence>
<feature type="region of interest" description="Disordered" evidence="1">
    <location>
        <begin position="90"/>
        <end position="115"/>
    </location>
</feature>
<dbReference type="InterPro" id="IPR036691">
    <property type="entry name" value="Endo/exonu/phosph_ase_sf"/>
</dbReference>
<dbReference type="PANTHER" id="PTHR19446">
    <property type="entry name" value="REVERSE TRANSCRIPTASES"/>
    <property type="match status" value="1"/>
</dbReference>
<evidence type="ECO:0000313" key="3">
    <source>
        <dbReference type="EMBL" id="KAK3924388.1"/>
    </source>
</evidence>
<dbReference type="Gene3D" id="3.60.10.10">
    <property type="entry name" value="Endonuclease/exonuclease/phosphatase"/>
    <property type="match status" value="1"/>
</dbReference>
<feature type="compositionally biased region" description="Pro residues" evidence="1">
    <location>
        <begin position="131"/>
        <end position="144"/>
    </location>
</feature>
<dbReference type="InterPro" id="IPR000477">
    <property type="entry name" value="RT_dom"/>
</dbReference>
<protein>
    <submittedName>
        <fullName evidence="3">Retrovirus-related Pol polyprotein from type-2 retrotransposable element R2DM</fullName>
    </submittedName>
</protein>
<feature type="region of interest" description="Disordered" evidence="1">
    <location>
        <begin position="438"/>
        <end position="463"/>
    </location>
</feature>
<feature type="compositionally biased region" description="Acidic residues" evidence="1">
    <location>
        <begin position="1150"/>
        <end position="1160"/>
    </location>
</feature>
<dbReference type="InterPro" id="IPR043502">
    <property type="entry name" value="DNA/RNA_pol_sf"/>
</dbReference>
<dbReference type="Pfam" id="PF00078">
    <property type="entry name" value="RVT_1"/>
    <property type="match status" value="1"/>
</dbReference>
<dbReference type="InterPro" id="IPR005135">
    <property type="entry name" value="Endo/exonuclease/phosphatase"/>
</dbReference>
<dbReference type="AlphaFoldDB" id="A0AAE1HNC7"/>
<reference evidence="3" key="1">
    <citation type="submission" date="2021-07" db="EMBL/GenBank/DDBJ databases">
        <authorList>
            <person name="Catto M.A."/>
            <person name="Jacobson A."/>
            <person name="Kennedy G."/>
            <person name="Labadie P."/>
            <person name="Hunt B.G."/>
            <person name="Srinivasan R."/>
        </authorList>
    </citation>
    <scope>NUCLEOTIDE SEQUENCE</scope>
    <source>
        <strain evidence="3">PL_HMW_Pooled</strain>
        <tissue evidence="3">Head</tissue>
    </source>
</reference>
<dbReference type="GO" id="GO:0071897">
    <property type="term" value="P:DNA biosynthetic process"/>
    <property type="evidence" value="ECO:0007669"/>
    <property type="project" value="UniProtKB-ARBA"/>
</dbReference>
<feature type="domain" description="Reverse transcriptase" evidence="2">
    <location>
        <begin position="687"/>
        <end position="950"/>
    </location>
</feature>
<feature type="compositionally biased region" description="Acidic residues" evidence="1">
    <location>
        <begin position="1171"/>
        <end position="1181"/>
    </location>
</feature>
<dbReference type="EMBL" id="JAHWGI010001182">
    <property type="protein sequence ID" value="KAK3924388.1"/>
    <property type="molecule type" value="Genomic_DNA"/>
</dbReference>
<dbReference type="CDD" id="cd01650">
    <property type="entry name" value="RT_nLTR_like"/>
    <property type="match status" value="1"/>
</dbReference>
<evidence type="ECO:0000256" key="1">
    <source>
        <dbReference type="SAM" id="MobiDB-lite"/>
    </source>
</evidence>
<dbReference type="PROSITE" id="PS50878">
    <property type="entry name" value="RT_POL"/>
    <property type="match status" value="1"/>
</dbReference>
<feature type="region of interest" description="Disordered" evidence="1">
    <location>
        <begin position="1145"/>
        <end position="1181"/>
    </location>
</feature>
<evidence type="ECO:0000313" key="4">
    <source>
        <dbReference type="Proteomes" id="UP001219518"/>
    </source>
</evidence>
<dbReference type="Proteomes" id="UP001219518">
    <property type="component" value="Unassembled WGS sequence"/>
</dbReference>
<sequence length="1181" mass="128003">MAQLVPRHVASLESGQLLVEVHLTPPGRDSLFRSAAAILHPDDAAAVPFRAHQLRLALEERAGRSLTPQEALQGLADLLARDVLVYSPQGACLTSPRGGPPPRRAQPLRLYDAGPRHRPHYDVVAKCRPLLPTPPGPPASPPSSPQAHGVVPLAAAGSQASLRSAASAPDALTPRPPRARGASPPPPADKLTVCTWNVRGAARPDARSAVDSELWAQGAQIAVLQETRLCQQELVTEHYHWYVGGTHHRGGRGLALLVARRHPGVALRSHAFLHPDVLVAEVQLFGVPFTIVGVHLPTDGAPTQRVALDVAAAALATAQPAQFKILLGDCNAHIGRGEVGGVVGPALHHDHTNLAGAGLLALARLHRLSILTTQARARGCAFTWRRGGAGEDLAVPTSQLDHVATSYPRARCITAFFSQLHRSDHKLLVAALGPPPPLPFTAGRRADPGPPRQGDGAAPRRQAQEWATAALNAEAVLQERYAAALDAALLQLAARGHELTWRQLVGAMVTAANATLRVAASPMTPRRLAATNERRRLAGLRARAPGDPHAVYLWQEAERALRWARRAHREEKVAAQLAAIQGVRPAQRLHTLFRFLRRHRRAAAARGAGPTLRQWEDAVREQAVGAHPPLLVEEPDPQDFAPTAAQLQGCASRLSRNTAPGPDDLPAELLIHATPAFFEHLAGLVGVHWRRCAFPPEWTTSCQHPIPKVPRPEEVEDYRTISLCAALYKALSLHLLDHLTALAPPLPYYQAGFQAQRSTYGHIFIVRRILDEYWRAGVPVHLLGLDIKAAFPSVSKASVVEALGAAGVPPSLCNRVIALALTDRTFIRWGGAATPTVVRGRGVRQGCGVSPFLFLLVLHGVVRRAVAPLPRYDLDFRAPGLLPVLCAYADDVLVVADGERDLADFLAAFVAGLREVGLQLNPRKCEYLVRRPATDPLPLPRPVRMAGLEIQRVAGIIYLGAHITNALDRQPVVYHRIRRSQRSLAALLPAVRERGLPLPVLDRLHTSIIRPSLEYELALASSTQRSRASLRRHDGVLREALRATALRVRPGRLPPPPPGPVRSASRGLRIARVAWRGHIERRPAGHPLRRALAFTLGRKKVGRPCFTFNTTLAEDMARYPPPPQGWPALFQDKAALARYLRDTPTLVVSSDEEEEADDAPAELGGPHPSSEEEEVDSPDEL</sequence>
<dbReference type="Pfam" id="PF03372">
    <property type="entry name" value="Exo_endo_phos"/>
    <property type="match status" value="1"/>
</dbReference>
<keyword evidence="4" id="KW-1185">Reference proteome</keyword>
<proteinExistence type="predicted"/>
<comment type="caution">
    <text evidence="3">The sequence shown here is derived from an EMBL/GenBank/DDBJ whole genome shotgun (WGS) entry which is preliminary data.</text>
</comment>
<feature type="region of interest" description="Disordered" evidence="1">
    <location>
        <begin position="127"/>
        <end position="191"/>
    </location>
</feature>
<gene>
    <name evidence="3" type="ORF">KUF71_012339</name>
</gene>
<name>A0AAE1HNC7_9NEOP</name>
<reference evidence="3" key="2">
    <citation type="journal article" date="2023" name="BMC Genomics">
        <title>Pest status, molecular evolution, and epigenetic factors derived from the genome assembly of Frankliniella fusca, a thysanopteran phytovirus vector.</title>
        <authorList>
            <person name="Catto M.A."/>
            <person name="Labadie P.E."/>
            <person name="Jacobson A.L."/>
            <person name="Kennedy G.G."/>
            <person name="Srinivasan R."/>
            <person name="Hunt B.G."/>
        </authorList>
    </citation>
    <scope>NUCLEOTIDE SEQUENCE</scope>
    <source>
        <strain evidence="3">PL_HMW_Pooled</strain>
    </source>
</reference>
<accession>A0AAE1HNC7</accession>
<dbReference type="SUPFAM" id="SSF56672">
    <property type="entry name" value="DNA/RNA polymerases"/>
    <property type="match status" value="1"/>
</dbReference>
<organism evidence="3 4">
    <name type="scientific">Frankliniella fusca</name>
    <dbReference type="NCBI Taxonomy" id="407009"/>
    <lineage>
        <taxon>Eukaryota</taxon>
        <taxon>Metazoa</taxon>
        <taxon>Ecdysozoa</taxon>
        <taxon>Arthropoda</taxon>
        <taxon>Hexapoda</taxon>
        <taxon>Insecta</taxon>
        <taxon>Pterygota</taxon>
        <taxon>Neoptera</taxon>
        <taxon>Paraneoptera</taxon>
        <taxon>Thysanoptera</taxon>
        <taxon>Terebrantia</taxon>
        <taxon>Thripoidea</taxon>
        <taxon>Thripidae</taxon>
        <taxon>Frankliniella</taxon>
    </lineage>
</organism>